<organism evidence="5 6">
    <name type="scientific">Paenibacillus planticolens</name>
    <dbReference type="NCBI Taxonomy" id="2654976"/>
    <lineage>
        <taxon>Bacteria</taxon>
        <taxon>Bacillati</taxon>
        <taxon>Bacillota</taxon>
        <taxon>Bacilli</taxon>
        <taxon>Bacillales</taxon>
        <taxon>Paenibacillaceae</taxon>
        <taxon>Paenibacillus</taxon>
    </lineage>
</organism>
<dbReference type="Gene3D" id="3.40.50.2300">
    <property type="match status" value="1"/>
</dbReference>
<dbReference type="SUPFAM" id="SSF52172">
    <property type="entry name" value="CheY-like"/>
    <property type="match status" value="1"/>
</dbReference>
<dbReference type="SUPFAM" id="SSF109604">
    <property type="entry name" value="HD-domain/PDEase-like"/>
    <property type="match status" value="1"/>
</dbReference>
<dbReference type="InterPro" id="IPR006675">
    <property type="entry name" value="HDIG_dom"/>
</dbReference>
<evidence type="ECO:0000256" key="1">
    <source>
        <dbReference type="PROSITE-ProRule" id="PRU00169"/>
    </source>
</evidence>
<keyword evidence="6" id="KW-1185">Reference proteome</keyword>
<dbReference type="InterPro" id="IPR003607">
    <property type="entry name" value="HD/PDEase_dom"/>
</dbReference>
<feature type="modified residue" description="4-aspartylphosphate" evidence="1">
    <location>
        <position position="60"/>
    </location>
</feature>
<dbReference type="RefSeq" id="WP_171687174.1">
    <property type="nucleotide sequence ID" value="NZ_WHNZ01000081.1"/>
</dbReference>
<keyword evidence="1" id="KW-0597">Phosphoprotein</keyword>
<feature type="coiled-coil region" evidence="2">
    <location>
        <begin position="141"/>
        <end position="175"/>
    </location>
</feature>
<evidence type="ECO:0000256" key="2">
    <source>
        <dbReference type="SAM" id="Coils"/>
    </source>
</evidence>
<feature type="domain" description="Response regulatory" evidence="3">
    <location>
        <begin position="10"/>
        <end position="128"/>
    </location>
</feature>
<dbReference type="CDD" id="cd00077">
    <property type="entry name" value="HDc"/>
    <property type="match status" value="1"/>
</dbReference>
<protein>
    <submittedName>
        <fullName evidence="5">Response regulator</fullName>
    </submittedName>
</protein>
<gene>
    <name evidence="5" type="ORF">GC097_30815</name>
</gene>
<accession>A0ABX1ZWX6</accession>
<dbReference type="InterPro" id="IPR037522">
    <property type="entry name" value="HD_GYP_dom"/>
</dbReference>
<keyword evidence="2" id="KW-0175">Coiled coil</keyword>
<evidence type="ECO:0000313" key="6">
    <source>
        <dbReference type="Proteomes" id="UP000618579"/>
    </source>
</evidence>
<evidence type="ECO:0000313" key="5">
    <source>
        <dbReference type="EMBL" id="NOV04373.1"/>
    </source>
</evidence>
<dbReference type="EMBL" id="WHNZ01000081">
    <property type="protein sequence ID" value="NOV04373.1"/>
    <property type="molecule type" value="Genomic_DNA"/>
</dbReference>
<dbReference type="InterPro" id="IPR052020">
    <property type="entry name" value="Cyclic_di-GMP/3'3'-cGAMP_PDE"/>
</dbReference>
<dbReference type="PANTHER" id="PTHR45228">
    <property type="entry name" value="CYCLIC DI-GMP PHOSPHODIESTERASE TM_0186-RELATED"/>
    <property type="match status" value="1"/>
</dbReference>
<proteinExistence type="predicted"/>
<dbReference type="PROSITE" id="PS51832">
    <property type="entry name" value="HD_GYP"/>
    <property type="match status" value="1"/>
</dbReference>
<evidence type="ECO:0000259" key="4">
    <source>
        <dbReference type="PROSITE" id="PS51832"/>
    </source>
</evidence>
<evidence type="ECO:0000259" key="3">
    <source>
        <dbReference type="PROSITE" id="PS50110"/>
    </source>
</evidence>
<dbReference type="SMART" id="SM00471">
    <property type="entry name" value="HDc"/>
    <property type="match status" value="1"/>
</dbReference>
<reference evidence="5 6" key="1">
    <citation type="submission" date="2019-10" db="EMBL/GenBank/DDBJ databases">
        <title>Description of Paenibacillus pedi sp. nov.</title>
        <authorList>
            <person name="Carlier A."/>
            <person name="Qi S."/>
        </authorList>
    </citation>
    <scope>NUCLEOTIDE SEQUENCE [LARGE SCALE GENOMIC DNA]</scope>
    <source>
        <strain evidence="5 6">LMG 31457</strain>
    </source>
</reference>
<dbReference type="PROSITE" id="PS50110">
    <property type="entry name" value="RESPONSE_REGULATORY"/>
    <property type="match status" value="1"/>
</dbReference>
<dbReference type="Gene3D" id="1.10.3210.10">
    <property type="entry name" value="Hypothetical protein af1432"/>
    <property type="match status" value="1"/>
</dbReference>
<sequence>MDETWMQNAQFLIIDDQEYNISLLERILRRAGFNHLHCTTEPKRLEDLFEEVKPDIILLDLHMPEMDGFAALKRLKELVQDVNYLPILVLTADVTQEAKKEALHLGAHDFLTKPLDKTEVVLRINNLLKTRFYYLQLQDQNYRLEQRVRERTSELEQAKLEILQLLGRASEFRDDQTGQHTQRVGKMAKEIAEALGLPKHEVDLIERATPLHDLGKIGIPDDILLKPGRFTPDEFDHMKTHTTIGASILEGSLFRVLQLAGTIALSHHEKWDGTGYPNGLSGEDIPLAGRIVAIADFYDALTHERPYKPAWSEEEALEEIRKQRGIHFDPKVVDAFMGIWQRNSNSNLKWTVLG</sequence>
<dbReference type="NCBIfam" id="TIGR00277">
    <property type="entry name" value="HDIG"/>
    <property type="match status" value="1"/>
</dbReference>
<feature type="domain" description="HD-GYP" evidence="4">
    <location>
        <begin position="155"/>
        <end position="352"/>
    </location>
</feature>
<dbReference type="Pfam" id="PF13487">
    <property type="entry name" value="HD_5"/>
    <property type="match status" value="1"/>
</dbReference>
<dbReference type="InterPro" id="IPR001789">
    <property type="entry name" value="Sig_transdc_resp-reg_receiver"/>
</dbReference>
<name>A0ABX1ZWX6_9BACL</name>
<dbReference type="Pfam" id="PF00072">
    <property type="entry name" value="Response_reg"/>
    <property type="match status" value="1"/>
</dbReference>
<dbReference type="Proteomes" id="UP000618579">
    <property type="component" value="Unassembled WGS sequence"/>
</dbReference>
<comment type="caution">
    <text evidence="5">The sequence shown here is derived from an EMBL/GenBank/DDBJ whole genome shotgun (WGS) entry which is preliminary data.</text>
</comment>
<dbReference type="InterPro" id="IPR011006">
    <property type="entry name" value="CheY-like_superfamily"/>
</dbReference>
<dbReference type="SMART" id="SM00448">
    <property type="entry name" value="REC"/>
    <property type="match status" value="1"/>
</dbReference>